<dbReference type="EMBL" id="JBHUMM010000005">
    <property type="protein sequence ID" value="MFD2670596.1"/>
    <property type="molecule type" value="Genomic_DNA"/>
</dbReference>
<sequence>MTVGPLLERFAACGEQEAIGWQGQVVTYAWLLEQMAADRQWLAQRQIEPGSVVMLEADFSPRAVSMLLVLLERNCMLVPVSHQVASKKESWRDISQTEWRIRFDAQDQVEAFRRPVQAVHPFYAQLRKLNHAGLVLFSSGTTGTSKAAVHDVTKLMKKYRQQRHNYRTISFLLFDHIGGLDTLLYALSNGSCLITIRDRSPDAVCQAIETFRAEVLPVSPTFLKLFLLSEAYERYDLSSLKYITYGTEVMPEATLKKLNALFPQVKLLQKYGTTEVGTLRSKSRSSDSLWVKIGGEGYETRVVDGMLQIKAESAMLGYLNAPSPFTTDGWFMTGDAVEVDGEYVRIRGRKSEMINVGGEKVYPAEVEQVIEAMEGIAEVLVYGEAHALTGQIVCAVIRPLRPLSEKESRSYWMRQVRTHCRQQLEAFKIPVRITVTEEPLHSTRFKKMRKPGSS</sequence>
<dbReference type="InterPro" id="IPR025110">
    <property type="entry name" value="AMP-bd_C"/>
</dbReference>
<evidence type="ECO:0000259" key="2">
    <source>
        <dbReference type="Pfam" id="PF13193"/>
    </source>
</evidence>
<proteinExistence type="predicted"/>
<dbReference type="InterPro" id="IPR020845">
    <property type="entry name" value="AMP-binding_CS"/>
</dbReference>
<keyword evidence="3" id="KW-0436">Ligase</keyword>
<organism evidence="3 4">
    <name type="scientific">Marinicrinis sediminis</name>
    <dbReference type="NCBI Taxonomy" id="1652465"/>
    <lineage>
        <taxon>Bacteria</taxon>
        <taxon>Bacillati</taxon>
        <taxon>Bacillota</taxon>
        <taxon>Bacilli</taxon>
        <taxon>Bacillales</taxon>
        <taxon>Paenibacillaceae</taxon>
    </lineage>
</organism>
<dbReference type="Pfam" id="PF00501">
    <property type="entry name" value="AMP-binding"/>
    <property type="match status" value="1"/>
</dbReference>
<reference evidence="4" key="1">
    <citation type="journal article" date="2019" name="Int. J. Syst. Evol. Microbiol.">
        <title>The Global Catalogue of Microorganisms (GCM) 10K type strain sequencing project: providing services to taxonomists for standard genome sequencing and annotation.</title>
        <authorList>
            <consortium name="The Broad Institute Genomics Platform"/>
            <consortium name="The Broad Institute Genome Sequencing Center for Infectious Disease"/>
            <person name="Wu L."/>
            <person name="Ma J."/>
        </authorList>
    </citation>
    <scope>NUCLEOTIDE SEQUENCE [LARGE SCALE GENOMIC DNA]</scope>
    <source>
        <strain evidence="4">KCTC 33676</strain>
    </source>
</reference>
<feature type="domain" description="AMP-dependent synthetase/ligase" evidence="1">
    <location>
        <begin position="120"/>
        <end position="280"/>
    </location>
</feature>
<dbReference type="SUPFAM" id="SSF56801">
    <property type="entry name" value="Acetyl-CoA synthetase-like"/>
    <property type="match status" value="1"/>
</dbReference>
<name>A0ABW5R765_9BACL</name>
<dbReference type="RefSeq" id="WP_379928003.1">
    <property type="nucleotide sequence ID" value="NZ_JBHUMM010000005.1"/>
</dbReference>
<dbReference type="PANTHER" id="PTHR43201">
    <property type="entry name" value="ACYL-COA SYNTHETASE"/>
    <property type="match status" value="1"/>
</dbReference>
<dbReference type="Gene3D" id="3.30.300.30">
    <property type="match status" value="1"/>
</dbReference>
<dbReference type="CDD" id="cd04433">
    <property type="entry name" value="AFD_class_I"/>
    <property type="match status" value="1"/>
</dbReference>
<feature type="domain" description="AMP-binding enzyme C-terminal" evidence="2">
    <location>
        <begin position="365"/>
        <end position="444"/>
    </location>
</feature>
<dbReference type="Gene3D" id="3.40.50.12780">
    <property type="entry name" value="N-terminal domain of ligase-like"/>
    <property type="match status" value="1"/>
</dbReference>
<evidence type="ECO:0000313" key="3">
    <source>
        <dbReference type="EMBL" id="MFD2670596.1"/>
    </source>
</evidence>
<dbReference type="Proteomes" id="UP001597497">
    <property type="component" value="Unassembled WGS sequence"/>
</dbReference>
<keyword evidence="4" id="KW-1185">Reference proteome</keyword>
<evidence type="ECO:0000313" key="4">
    <source>
        <dbReference type="Proteomes" id="UP001597497"/>
    </source>
</evidence>
<dbReference type="InterPro" id="IPR045851">
    <property type="entry name" value="AMP-bd_C_sf"/>
</dbReference>
<dbReference type="PANTHER" id="PTHR43201:SF32">
    <property type="entry name" value="2-SUCCINYLBENZOATE--COA LIGASE, CHLOROPLASTIC_PEROXISOMAL"/>
    <property type="match status" value="1"/>
</dbReference>
<gene>
    <name evidence="3" type="ORF">ACFSUC_03100</name>
</gene>
<protein>
    <submittedName>
        <fullName evidence="3">Fatty acid--CoA ligase family protein</fullName>
    </submittedName>
</protein>
<dbReference type="Pfam" id="PF13193">
    <property type="entry name" value="AMP-binding_C"/>
    <property type="match status" value="1"/>
</dbReference>
<dbReference type="InterPro" id="IPR000873">
    <property type="entry name" value="AMP-dep_synth/lig_dom"/>
</dbReference>
<accession>A0ABW5R765</accession>
<dbReference type="InterPro" id="IPR042099">
    <property type="entry name" value="ANL_N_sf"/>
</dbReference>
<evidence type="ECO:0000259" key="1">
    <source>
        <dbReference type="Pfam" id="PF00501"/>
    </source>
</evidence>
<dbReference type="GO" id="GO:0016874">
    <property type="term" value="F:ligase activity"/>
    <property type="evidence" value="ECO:0007669"/>
    <property type="project" value="UniProtKB-KW"/>
</dbReference>
<dbReference type="PROSITE" id="PS00455">
    <property type="entry name" value="AMP_BINDING"/>
    <property type="match status" value="1"/>
</dbReference>
<comment type="caution">
    <text evidence="3">The sequence shown here is derived from an EMBL/GenBank/DDBJ whole genome shotgun (WGS) entry which is preliminary data.</text>
</comment>